<feature type="compositionally biased region" description="Basic and acidic residues" evidence="1">
    <location>
        <begin position="36"/>
        <end position="45"/>
    </location>
</feature>
<evidence type="ECO:0000313" key="3">
    <source>
        <dbReference type="Proteomes" id="UP000237271"/>
    </source>
</evidence>
<feature type="non-terminal residue" evidence="2">
    <location>
        <position position="73"/>
    </location>
</feature>
<keyword evidence="3" id="KW-1185">Reference proteome</keyword>
<sequence length="73" mass="7851">MASSSAALQQSLGESEVFDLVCDYLRTRQFFEAERTLRSEREATHSPKASSPVAANQQDVTPSDDAATSSLAS</sequence>
<protein>
    <submittedName>
        <fullName evidence="2">Cystathionine beta-lyase</fullName>
    </submittedName>
</protein>
<dbReference type="Proteomes" id="UP000237271">
    <property type="component" value="Unassembled WGS sequence"/>
</dbReference>
<feature type="region of interest" description="Disordered" evidence="1">
    <location>
        <begin position="36"/>
        <end position="73"/>
    </location>
</feature>
<evidence type="ECO:0000256" key="1">
    <source>
        <dbReference type="SAM" id="MobiDB-lite"/>
    </source>
</evidence>
<dbReference type="AlphaFoldDB" id="A0A2P4YPY8"/>
<proteinExistence type="predicted"/>
<organism evidence="2 3">
    <name type="scientific">Phytophthora palmivora</name>
    <dbReference type="NCBI Taxonomy" id="4796"/>
    <lineage>
        <taxon>Eukaryota</taxon>
        <taxon>Sar</taxon>
        <taxon>Stramenopiles</taxon>
        <taxon>Oomycota</taxon>
        <taxon>Peronosporomycetes</taxon>
        <taxon>Peronosporales</taxon>
        <taxon>Peronosporaceae</taxon>
        <taxon>Phytophthora</taxon>
    </lineage>
</organism>
<comment type="caution">
    <text evidence="2">The sequence shown here is derived from an EMBL/GenBank/DDBJ whole genome shotgun (WGS) entry which is preliminary data.</text>
</comment>
<accession>A0A2P4YPY8</accession>
<name>A0A2P4YPY8_9STRA</name>
<evidence type="ECO:0000313" key="2">
    <source>
        <dbReference type="EMBL" id="POM79870.1"/>
    </source>
</evidence>
<reference evidence="2 3" key="1">
    <citation type="journal article" date="2017" name="Genome Biol. Evol.">
        <title>Phytophthora megakarya and P. palmivora, closely related causal agents of cacao black pod rot, underwent increases in genome sizes and gene numbers by different mechanisms.</title>
        <authorList>
            <person name="Ali S.S."/>
            <person name="Shao J."/>
            <person name="Lary D.J."/>
            <person name="Kronmiller B."/>
            <person name="Shen D."/>
            <person name="Strem M.D."/>
            <person name="Amoako-Attah I."/>
            <person name="Akrofi A.Y."/>
            <person name="Begoude B.A."/>
            <person name="Ten Hoopen G.M."/>
            <person name="Coulibaly K."/>
            <person name="Kebe B.I."/>
            <person name="Melnick R.L."/>
            <person name="Guiltinan M.J."/>
            <person name="Tyler B.M."/>
            <person name="Meinhardt L.W."/>
            <person name="Bailey B.A."/>
        </authorList>
    </citation>
    <scope>NUCLEOTIDE SEQUENCE [LARGE SCALE GENOMIC DNA]</scope>
    <source>
        <strain evidence="3">sbr112.9</strain>
    </source>
</reference>
<dbReference type="EMBL" id="NCKW01000928">
    <property type="protein sequence ID" value="POM79870.1"/>
    <property type="molecule type" value="Genomic_DNA"/>
</dbReference>
<feature type="compositionally biased region" description="Polar residues" evidence="1">
    <location>
        <begin position="47"/>
        <end position="73"/>
    </location>
</feature>
<gene>
    <name evidence="2" type="ORF">PHPALM_2362</name>
</gene>